<dbReference type="SUPFAM" id="SSF75005">
    <property type="entry name" value="Arabinanase/levansucrase/invertase"/>
    <property type="match status" value="1"/>
</dbReference>
<dbReference type="InterPro" id="IPR018053">
    <property type="entry name" value="Glyco_hydro_32_AS"/>
</dbReference>
<dbReference type="InterPro" id="IPR023296">
    <property type="entry name" value="Glyco_hydro_beta-prop_sf"/>
</dbReference>
<dbReference type="InterPro" id="IPR013148">
    <property type="entry name" value="Glyco_hydro_32_N"/>
</dbReference>
<evidence type="ECO:0000256" key="3">
    <source>
        <dbReference type="ARBA" id="ARBA00012758"/>
    </source>
</evidence>
<dbReference type="Proteomes" id="UP001232445">
    <property type="component" value="Unassembled WGS sequence"/>
</dbReference>
<dbReference type="InterPro" id="IPR051214">
    <property type="entry name" value="GH32_Enzymes"/>
</dbReference>
<evidence type="ECO:0000313" key="12">
    <source>
        <dbReference type="EMBL" id="MDQ0337396.1"/>
    </source>
</evidence>
<dbReference type="PANTHER" id="PTHR43101:SF1">
    <property type="entry name" value="BETA-FRUCTOSIDASE"/>
    <property type="match status" value="1"/>
</dbReference>
<dbReference type="NCBIfam" id="TIGR01322">
    <property type="entry name" value="scrB_fam"/>
    <property type="match status" value="1"/>
</dbReference>
<comment type="catalytic activity">
    <reaction evidence="8">
        <text>Hydrolysis of terminal non-reducing beta-D-fructofuranoside residues in beta-D-fructofuranosides.</text>
        <dbReference type="EC" id="3.2.1.26"/>
    </reaction>
</comment>
<dbReference type="InterPro" id="IPR013320">
    <property type="entry name" value="ConA-like_dom_sf"/>
</dbReference>
<comment type="subcellular location">
    <subcellularLocation>
        <location evidence="9">Cytoplasm</location>
    </subcellularLocation>
</comment>
<dbReference type="SUPFAM" id="SSF49899">
    <property type="entry name" value="Concanavalin A-like lectins/glucanases"/>
    <property type="match status" value="1"/>
</dbReference>
<evidence type="ECO:0000256" key="5">
    <source>
        <dbReference type="ARBA" id="ARBA00022801"/>
    </source>
</evidence>
<comment type="pathway">
    <text evidence="1 9">Glycan biosynthesis; sucrose metabolism.</text>
</comment>
<dbReference type="SMART" id="SM00640">
    <property type="entry name" value="Glyco_32"/>
    <property type="match status" value="1"/>
</dbReference>
<evidence type="ECO:0000259" key="10">
    <source>
        <dbReference type="Pfam" id="PF00251"/>
    </source>
</evidence>
<dbReference type="PROSITE" id="PS00609">
    <property type="entry name" value="GLYCOSYL_HYDROL_F32"/>
    <property type="match status" value="1"/>
</dbReference>
<keyword evidence="5 8" id="KW-0378">Hydrolase</keyword>
<keyword evidence="9" id="KW-0963">Cytoplasm</keyword>
<dbReference type="PANTHER" id="PTHR43101">
    <property type="entry name" value="BETA-FRUCTOSIDASE"/>
    <property type="match status" value="1"/>
</dbReference>
<evidence type="ECO:0000256" key="6">
    <source>
        <dbReference type="ARBA" id="ARBA00023295"/>
    </source>
</evidence>
<comment type="function">
    <text evidence="9">Enables the bacterium to metabolize sucrose as a sole carbon source.</text>
</comment>
<dbReference type="Gene3D" id="2.60.120.560">
    <property type="entry name" value="Exo-inulinase, domain 1"/>
    <property type="match status" value="1"/>
</dbReference>
<dbReference type="EMBL" id="JAUSUQ010000001">
    <property type="protein sequence ID" value="MDQ0337396.1"/>
    <property type="molecule type" value="Genomic_DNA"/>
</dbReference>
<keyword evidence="13" id="KW-1185">Reference proteome</keyword>
<dbReference type="InterPro" id="IPR006232">
    <property type="entry name" value="Suc6P_hydrolase"/>
</dbReference>
<dbReference type="InterPro" id="IPR001362">
    <property type="entry name" value="Glyco_hydro_32"/>
</dbReference>
<evidence type="ECO:0000256" key="7">
    <source>
        <dbReference type="ARBA" id="ARBA00033367"/>
    </source>
</evidence>
<dbReference type="InterPro" id="IPR013189">
    <property type="entry name" value="Glyco_hydro_32_C"/>
</dbReference>
<keyword evidence="9" id="KW-0119">Carbohydrate metabolism</keyword>
<feature type="domain" description="Glycosyl hydrolase family 32 N-terminal" evidence="10">
    <location>
        <begin position="37"/>
        <end position="342"/>
    </location>
</feature>
<sequence length="489" mass="57006">MIIVNSEREKELFSQVYDEINKYKDIVCKDPFRLHYHIMPPVGLLNDPNGFIHFHGVYHLFYQWNPFDTKHGSKFWGHYTSADLVHWEHQPPALAPSEWYEKNGCYSGSAIEHEGKMFLFYTGNVKNREGNRESYQCLAISQDGIHFKKKGPIIRLPQGYTAHFRDPKVWKKGETWYLVIGAQSEKEEGRVVLYSSKDLYTWKYLGALAGGNMNGLGEFGYMWECPDLFELDGQDVLIVSPQGLQPKGYSYNNLYQTGYFVGKMDYKNINFEHGEFIELDRGFDFYAPQTTLDEQGRRILIGWMGVPEENEAYHPTIHHRWIHCMTIPRQLKLKDGRLYQKPVDELQMLREKEVTYPHVQIAGRAIKLEQVNGKAVEMILDSMHFATESLEISFKGHARFIYDPVKKRATLERKSLKEDKIESRHCEVPSLHKLHIFLDTSSAEIFLNDGEEVFSSRIFGDVADESIVFSSKGKVTFRLKKWTLRKIFE</sequence>
<evidence type="ECO:0000259" key="11">
    <source>
        <dbReference type="Pfam" id="PF08244"/>
    </source>
</evidence>
<comment type="caution">
    <text evidence="12">The sequence shown here is derived from an EMBL/GenBank/DDBJ whole genome shotgun (WGS) entry which is preliminary data.</text>
</comment>
<evidence type="ECO:0000313" key="13">
    <source>
        <dbReference type="Proteomes" id="UP001232445"/>
    </source>
</evidence>
<dbReference type="Gene3D" id="2.115.10.20">
    <property type="entry name" value="Glycosyl hydrolase domain, family 43"/>
    <property type="match status" value="1"/>
</dbReference>
<dbReference type="RefSeq" id="WP_307334472.1">
    <property type="nucleotide sequence ID" value="NZ_JAUSUQ010000001.1"/>
</dbReference>
<reference evidence="12 13" key="1">
    <citation type="submission" date="2023-07" db="EMBL/GenBank/DDBJ databases">
        <title>Genomic Encyclopedia of Type Strains, Phase IV (KMG-IV): sequencing the most valuable type-strain genomes for metagenomic binning, comparative biology and taxonomic classification.</title>
        <authorList>
            <person name="Goeker M."/>
        </authorList>
    </citation>
    <scope>NUCLEOTIDE SEQUENCE [LARGE SCALE GENOMIC DNA]</scope>
    <source>
        <strain evidence="12 13">DSM 17740</strain>
    </source>
</reference>
<organism evidence="12 13">
    <name type="scientific">Caldalkalibacillus uzonensis</name>
    <dbReference type="NCBI Taxonomy" id="353224"/>
    <lineage>
        <taxon>Bacteria</taxon>
        <taxon>Bacillati</taxon>
        <taxon>Bacillota</taxon>
        <taxon>Bacilli</taxon>
        <taxon>Bacillales</taxon>
        <taxon>Bacillaceae</taxon>
        <taxon>Caldalkalibacillus</taxon>
    </lineage>
</organism>
<gene>
    <name evidence="12" type="ORF">J2S00_000166</name>
</gene>
<comment type="similarity">
    <text evidence="2 8">Belongs to the glycosyl hydrolase 32 family.</text>
</comment>
<evidence type="ECO:0000256" key="4">
    <source>
        <dbReference type="ARBA" id="ARBA00019623"/>
    </source>
</evidence>
<dbReference type="GO" id="GO:0004564">
    <property type="term" value="F:beta-fructofuranosidase activity"/>
    <property type="evidence" value="ECO:0007669"/>
    <property type="project" value="UniProtKB-EC"/>
</dbReference>
<name>A0ABU0CND8_9BACI</name>
<dbReference type="EC" id="3.2.1.26" evidence="3 8"/>
<accession>A0ABU0CND8</accession>
<dbReference type="Pfam" id="PF08244">
    <property type="entry name" value="Glyco_hydro_32C"/>
    <property type="match status" value="1"/>
</dbReference>
<evidence type="ECO:0000256" key="1">
    <source>
        <dbReference type="ARBA" id="ARBA00004914"/>
    </source>
</evidence>
<feature type="domain" description="Glycosyl hydrolase family 32 C-terminal" evidence="11">
    <location>
        <begin position="397"/>
        <end position="478"/>
    </location>
</feature>
<keyword evidence="6 8" id="KW-0326">Glycosidase</keyword>
<proteinExistence type="inferred from homology"/>
<evidence type="ECO:0000256" key="8">
    <source>
        <dbReference type="RuleBase" id="RU362110"/>
    </source>
</evidence>
<evidence type="ECO:0000256" key="9">
    <source>
        <dbReference type="RuleBase" id="RU365015"/>
    </source>
</evidence>
<dbReference type="Pfam" id="PF00251">
    <property type="entry name" value="Glyco_hydro_32N"/>
    <property type="match status" value="1"/>
</dbReference>
<evidence type="ECO:0000256" key="2">
    <source>
        <dbReference type="ARBA" id="ARBA00009902"/>
    </source>
</evidence>
<protein>
    <recommendedName>
        <fullName evidence="4 8">Sucrose-6-phosphate hydrolase</fullName>
        <ecNumber evidence="3 8">3.2.1.26</ecNumber>
    </recommendedName>
    <alternativeName>
        <fullName evidence="7 9">Invertase</fullName>
    </alternativeName>
</protein>
<dbReference type="CDD" id="cd18623">
    <property type="entry name" value="GH32_ScrB-like"/>
    <property type="match status" value="1"/>
</dbReference>